<dbReference type="Pfam" id="PF20401">
    <property type="entry name" value="Rhomboid_2"/>
    <property type="match status" value="1"/>
</dbReference>
<feature type="transmembrane region" description="Helical" evidence="1">
    <location>
        <begin position="151"/>
        <end position="168"/>
    </location>
</feature>
<comment type="caution">
    <text evidence="2">The sequence shown here is derived from an EMBL/GenBank/DDBJ whole genome shotgun (WGS) entry which is preliminary data.</text>
</comment>
<dbReference type="AlphaFoldDB" id="A0A4R5W7Y0"/>
<protein>
    <recommendedName>
        <fullName evidence="4">Transmembrane protein</fullName>
    </recommendedName>
</protein>
<feature type="transmembrane region" description="Helical" evidence="1">
    <location>
        <begin position="125"/>
        <end position="144"/>
    </location>
</feature>
<dbReference type="InterPro" id="IPR046862">
    <property type="entry name" value="Rhomboid_2"/>
</dbReference>
<dbReference type="RefSeq" id="WP_020103318.1">
    <property type="nucleotide sequence ID" value="NZ_SDLO01000030.1"/>
</dbReference>
<evidence type="ECO:0008006" key="4">
    <source>
        <dbReference type="Google" id="ProtNLM"/>
    </source>
</evidence>
<keyword evidence="1" id="KW-0812">Transmembrane</keyword>
<evidence type="ECO:0000313" key="3">
    <source>
        <dbReference type="Proteomes" id="UP000294929"/>
    </source>
</evidence>
<dbReference type="Proteomes" id="UP000294929">
    <property type="component" value="Unassembled WGS sequence"/>
</dbReference>
<sequence length="248" mass="25866">MRRRLCRVPVTVVYAALLVVVTVTLAALGPAVHDRVVGYASTNLHNLGAGRIDTLFASALIADDGRFFLWLPGLICLLAVAELAWRSRRLLAVFLVGHIGTTLVVAAGLVAAVELGWLPWSISRVADVGVSYGVLTVVGALTAVVPARLRAVWLAWWLAGSVAVLAVSDDFTEAGHVVALALGLVLARRLAAPVRWTPAQGALFGVGACFGYAVLVHTPELAVVGVPASAVGAALVAMISGWLSRVKN</sequence>
<feature type="transmembrane region" description="Helical" evidence="1">
    <location>
        <begin position="221"/>
        <end position="243"/>
    </location>
</feature>
<feature type="transmembrane region" description="Helical" evidence="1">
    <location>
        <begin position="92"/>
        <end position="113"/>
    </location>
</feature>
<organism evidence="2 3">
    <name type="scientific">Mycolicibacterium mucogenicum</name>
    <name type="common">Mycobacterium mucogenicum</name>
    <dbReference type="NCBI Taxonomy" id="56689"/>
    <lineage>
        <taxon>Bacteria</taxon>
        <taxon>Bacillati</taxon>
        <taxon>Actinomycetota</taxon>
        <taxon>Actinomycetes</taxon>
        <taxon>Mycobacteriales</taxon>
        <taxon>Mycobacteriaceae</taxon>
        <taxon>Mycolicibacterium</taxon>
    </lineage>
</organism>
<feature type="transmembrane region" description="Helical" evidence="1">
    <location>
        <begin position="67"/>
        <end position="85"/>
    </location>
</feature>
<reference evidence="2 3" key="1">
    <citation type="submission" date="2019-01" db="EMBL/GenBank/DDBJ databases">
        <title>High-quality-draft genome sequences of five non-tuberculosis mycobacteriaceae isolated from a nosocomial environment.</title>
        <authorList>
            <person name="Tiago I."/>
            <person name="Alarico S."/>
            <person name="Pereira S.G."/>
            <person name="Coelho C."/>
            <person name="Maranha A."/>
            <person name="Empadinhas N."/>
        </authorList>
    </citation>
    <scope>NUCLEOTIDE SEQUENCE [LARGE SCALE GENOMIC DNA]</scope>
    <source>
        <strain evidence="2 3">24AIII</strain>
    </source>
</reference>
<proteinExistence type="predicted"/>
<keyword evidence="1" id="KW-1133">Transmembrane helix</keyword>
<gene>
    <name evidence="2" type="ORF">EUA03_24415</name>
</gene>
<keyword evidence="1" id="KW-0472">Membrane</keyword>
<dbReference type="EMBL" id="SDLO01000030">
    <property type="protein sequence ID" value="TDK84884.1"/>
    <property type="molecule type" value="Genomic_DNA"/>
</dbReference>
<accession>A0A4R5W7Y0</accession>
<evidence type="ECO:0000256" key="1">
    <source>
        <dbReference type="SAM" id="Phobius"/>
    </source>
</evidence>
<evidence type="ECO:0000313" key="2">
    <source>
        <dbReference type="EMBL" id="TDK84884.1"/>
    </source>
</evidence>
<name>A0A4R5W7Y0_MYCMU</name>
<feature type="transmembrane region" description="Helical" evidence="1">
    <location>
        <begin position="12"/>
        <end position="32"/>
    </location>
</feature>
<feature type="transmembrane region" description="Helical" evidence="1">
    <location>
        <begin position="198"/>
        <end position="215"/>
    </location>
</feature>